<dbReference type="SMART" id="SM00460">
    <property type="entry name" value="TGc"/>
    <property type="match status" value="1"/>
</dbReference>
<dbReference type="PANTHER" id="PTHR42736:SF1">
    <property type="entry name" value="PROTEIN-GLUTAMINE GAMMA-GLUTAMYLTRANSFERASE"/>
    <property type="match status" value="1"/>
</dbReference>
<accession>A0A2U1B099</accession>
<protein>
    <submittedName>
        <fullName evidence="3">Transglutaminase superfamily protein</fullName>
    </submittedName>
</protein>
<evidence type="ECO:0000256" key="1">
    <source>
        <dbReference type="SAM" id="Phobius"/>
    </source>
</evidence>
<dbReference type="InterPro" id="IPR002931">
    <property type="entry name" value="Transglutaminase-like"/>
</dbReference>
<sequence length="708" mass="79369">MSFPVQDGRSVVCRAAVVLLPAALYFSVVADLPHVLLLTVAAFGVAIAGRGGWPISDRTVIYSVVAALIMTAFGNYLVPMKPERFGFMAFFMRPALLVPFFLYMAALASGFRRKELAVGFAAGSALFAFGVGGDVRIDHLATERWPGIDFDLPGFCWFYGVTAGISVLGAVFGSRSMERAPWSRRSILLVLPALVLAGGLTYGGFRAYRAHETVLRSWENALLRLGVRQLYRGAERRRMQLGGSPRLNTPFPPYLRAMGNQVALRAVGEAPPGYLRCRAFSSYKSGGWDTAGESRRDMVESEMVGEGIAAAQLYKLSRLERAAKQWLFIPGEKLSGSDICYPGGAVSFELMADQVSITPEGRIEPENMVRDAGYTFYADSDAPETSYPLPETPGPEFTAIPERLKPTLRNLSLQLGLQKLPDDRSRFDRAVDFFNDNFQYSLDWRGTEHGEEPLRVFLLEERRGHCELFASALAMLLRDCGIPTRYVSGVVCFERHPSGRYYIARFRNAHAWVEAYDRERKQWVMLDATPASVTAAPAPAEGWRDRFDSEIDYWKLLWQQLLSDLRRGRVAAAIIGFAVMVWQVAAALVLHPVIGPLLGLAAIWLLVRWWSRRPQPVRQLSPERRKVQRQFFALCRKLRREHILTGASEPTAAELMALLREHPALPPERRRELLDWLSGYLRLRYGVANQVGQCEEIPAVEKKLIKTD</sequence>
<feature type="transmembrane region" description="Helical" evidence="1">
    <location>
        <begin position="12"/>
        <end position="29"/>
    </location>
</feature>
<feature type="transmembrane region" description="Helical" evidence="1">
    <location>
        <begin position="60"/>
        <end position="78"/>
    </location>
</feature>
<reference evidence="3 4" key="1">
    <citation type="submission" date="2018-04" db="EMBL/GenBank/DDBJ databases">
        <title>Genomic Encyclopedia of Type Strains, Phase IV (KMG-IV): sequencing the most valuable type-strain genomes for metagenomic binning, comparative biology and taxonomic classification.</title>
        <authorList>
            <person name="Goeker M."/>
        </authorList>
    </citation>
    <scope>NUCLEOTIDE SEQUENCE [LARGE SCALE GENOMIC DNA]</scope>
    <source>
        <strain evidence="3 4">DSM 14823</strain>
    </source>
</reference>
<keyword evidence="1" id="KW-0812">Transmembrane</keyword>
<dbReference type="SUPFAM" id="SSF54001">
    <property type="entry name" value="Cysteine proteinases"/>
    <property type="match status" value="1"/>
</dbReference>
<dbReference type="AlphaFoldDB" id="A0A2U1B099"/>
<dbReference type="InterPro" id="IPR052901">
    <property type="entry name" value="Bact_TGase-like"/>
</dbReference>
<feature type="transmembrane region" description="Helical" evidence="1">
    <location>
        <begin position="594"/>
        <end position="611"/>
    </location>
</feature>
<feature type="transmembrane region" description="Helical" evidence="1">
    <location>
        <begin position="84"/>
        <end position="104"/>
    </location>
</feature>
<proteinExistence type="predicted"/>
<dbReference type="Proteomes" id="UP000245959">
    <property type="component" value="Unassembled WGS sequence"/>
</dbReference>
<dbReference type="Gene3D" id="3.10.620.30">
    <property type="match status" value="1"/>
</dbReference>
<dbReference type="GeneID" id="78295161"/>
<evidence type="ECO:0000313" key="4">
    <source>
        <dbReference type="Proteomes" id="UP000245959"/>
    </source>
</evidence>
<dbReference type="PANTHER" id="PTHR42736">
    <property type="entry name" value="PROTEIN-GLUTAMINE GAMMA-GLUTAMYLTRANSFERASE"/>
    <property type="match status" value="1"/>
</dbReference>
<dbReference type="Pfam" id="PF01841">
    <property type="entry name" value="Transglut_core"/>
    <property type="match status" value="1"/>
</dbReference>
<keyword evidence="1" id="KW-0472">Membrane</keyword>
<dbReference type="InterPro" id="IPR038765">
    <property type="entry name" value="Papain-like_cys_pep_sf"/>
</dbReference>
<keyword evidence="1" id="KW-1133">Transmembrane helix</keyword>
<gene>
    <name evidence="3" type="ORF">C8D82_1128</name>
</gene>
<feature type="transmembrane region" description="Helical" evidence="1">
    <location>
        <begin position="116"/>
        <end position="137"/>
    </location>
</feature>
<name>A0A2U1B099_9BACT</name>
<evidence type="ECO:0000259" key="2">
    <source>
        <dbReference type="SMART" id="SM00460"/>
    </source>
</evidence>
<comment type="caution">
    <text evidence="3">The sequence shown here is derived from an EMBL/GenBank/DDBJ whole genome shotgun (WGS) entry which is preliminary data.</text>
</comment>
<feature type="transmembrane region" description="Helical" evidence="1">
    <location>
        <begin position="35"/>
        <end position="53"/>
    </location>
</feature>
<feature type="transmembrane region" description="Helical" evidence="1">
    <location>
        <begin position="186"/>
        <end position="208"/>
    </location>
</feature>
<dbReference type="EMBL" id="QEKH01000012">
    <property type="protein sequence ID" value="PVY42011.1"/>
    <property type="molecule type" value="Genomic_DNA"/>
</dbReference>
<dbReference type="RefSeq" id="WP_116883854.1">
    <property type="nucleotide sequence ID" value="NZ_CABMMC010000082.1"/>
</dbReference>
<keyword evidence="4" id="KW-1185">Reference proteome</keyword>
<feature type="domain" description="Transglutaminase-like" evidence="2">
    <location>
        <begin position="458"/>
        <end position="530"/>
    </location>
</feature>
<dbReference type="OrthoDB" id="9804872at2"/>
<evidence type="ECO:0000313" key="3">
    <source>
        <dbReference type="EMBL" id="PVY42011.1"/>
    </source>
</evidence>
<organism evidence="3 4">
    <name type="scientific">Victivallis vadensis</name>
    <dbReference type="NCBI Taxonomy" id="172901"/>
    <lineage>
        <taxon>Bacteria</taxon>
        <taxon>Pseudomonadati</taxon>
        <taxon>Lentisphaerota</taxon>
        <taxon>Lentisphaeria</taxon>
        <taxon>Victivallales</taxon>
        <taxon>Victivallaceae</taxon>
        <taxon>Victivallis</taxon>
    </lineage>
</organism>
<feature type="transmembrane region" description="Helical" evidence="1">
    <location>
        <begin position="157"/>
        <end position="174"/>
    </location>
</feature>